<evidence type="ECO:0000313" key="3">
    <source>
        <dbReference type="Proteomes" id="UP000030302"/>
    </source>
</evidence>
<feature type="domain" description="Peptidase S24/S26A/S26B/S26C" evidence="1">
    <location>
        <begin position="2"/>
        <end position="63"/>
    </location>
</feature>
<evidence type="ECO:0000313" key="2">
    <source>
        <dbReference type="EMBL" id="AIY40159.1"/>
    </source>
</evidence>
<dbReference type="InterPro" id="IPR015927">
    <property type="entry name" value="Peptidase_S24_S26A/B/C"/>
</dbReference>
<dbReference type="Proteomes" id="UP000030302">
    <property type="component" value="Chromosome"/>
</dbReference>
<keyword evidence="3" id="KW-1185">Reference proteome</keyword>
<dbReference type="InterPro" id="IPR039418">
    <property type="entry name" value="LexA-like"/>
</dbReference>
<dbReference type="CDD" id="cd06529">
    <property type="entry name" value="S24_LexA-like"/>
    <property type="match status" value="1"/>
</dbReference>
<dbReference type="HOGENOM" id="CLU_066192_41_1_4"/>
<organism evidence="2 3">
    <name type="scientific">Collimonas arenae</name>
    <dbReference type="NCBI Taxonomy" id="279058"/>
    <lineage>
        <taxon>Bacteria</taxon>
        <taxon>Pseudomonadati</taxon>
        <taxon>Pseudomonadota</taxon>
        <taxon>Betaproteobacteria</taxon>
        <taxon>Burkholderiales</taxon>
        <taxon>Oxalobacteraceae</taxon>
        <taxon>Collimonas</taxon>
    </lineage>
</organism>
<evidence type="ECO:0000259" key="1">
    <source>
        <dbReference type="Pfam" id="PF00717"/>
    </source>
</evidence>
<protein>
    <recommendedName>
        <fullName evidence="1">Peptidase S24/S26A/S26B/S26C domain-containing protein</fullName>
    </recommendedName>
</protein>
<name>A0A0A1F901_9BURK</name>
<dbReference type="KEGG" id="care:LT85_1001"/>
<dbReference type="EMBL" id="CP009962">
    <property type="protein sequence ID" value="AIY40159.1"/>
    <property type="molecule type" value="Genomic_DNA"/>
</dbReference>
<accession>A0A0A1F901</accession>
<reference evidence="3" key="1">
    <citation type="journal article" date="2014" name="Soil Biol. Biochem.">
        <title>Structure and function of bacterial communities in ageing soils: Insights from the Mendocino ecological staircase.</title>
        <authorList>
            <person name="Uroz S."/>
            <person name="Tech J.J."/>
            <person name="Sawaya N.A."/>
            <person name="Frey-Klett P."/>
            <person name="Leveau J.H.J."/>
        </authorList>
    </citation>
    <scope>NUCLEOTIDE SEQUENCE [LARGE SCALE GENOMIC DNA]</scope>
    <source>
        <strain evidence="3">Cal35</strain>
    </source>
</reference>
<proteinExistence type="predicted"/>
<sequence length="69" mass="7740">MDPKKEAINKSMVVVRIDHEEKATFKQLLIDSEGTMMLQALNPSHVPRIMTIPEGSRIVGVVIGKWVPE</sequence>
<gene>
    <name evidence="2" type="ORF">LT85_1001</name>
</gene>
<dbReference type="AlphaFoldDB" id="A0A0A1F901"/>
<dbReference type="STRING" id="279058.LT85_1001"/>
<dbReference type="InterPro" id="IPR036286">
    <property type="entry name" value="LexA/Signal_pep-like_sf"/>
</dbReference>
<dbReference type="Gene3D" id="2.10.109.10">
    <property type="entry name" value="Umud Fragment, subunit A"/>
    <property type="match status" value="1"/>
</dbReference>
<dbReference type="SUPFAM" id="SSF51306">
    <property type="entry name" value="LexA/Signal peptidase"/>
    <property type="match status" value="1"/>
</dbReference>
<dbReference type="Pfam" id="PF00717">
    <property type="entry name" value="Peptidase_S24"/>
    <property type="match status" value="1"/>
</dbReference>